<evidence type="ECO:0000256" key="1">
    <source>
        <dbReference type="ARBA" id="ARBA00006518"/>
    </source>
</evidence>
<dbReference type="InterPro" id="IPR019160">
    <property type="entry name" value="Sec3_CC"/>
</dbReference>
<dbReference type="GO" id="GO:0006887">
    <property type="term" value="P:exocytosis"/>
    <property type="evidence" value="ECO:0007669"/>
    <property type="project" value="UniProtKB-KW"/>
</dbReference>
<protein>
    <submittedName>
        <fullName evidence="9">Uncharacterized protein</fullName>
    </submittedName>
</protein>
<dbReference type="Pfam" id="PF20654">
    <property type="entry name" value="Sec3_C-term"/>
    <property type="match status" value="1"/>
</dbReference>
<dbReference type="STRING" id="67003.A0A1X0NGH6"/>
<evidence type="ECO:0000256" key="5">
    <source>
        <dbReference type="SAM" id="Coils"/>
    </source>
</evidence>
<evidence type="ECO:0000256" key="6">
    <source>
        <dbReference type="SAM" id="MobiDB-lite"/>
    </source>
</evidence>
<dbReference type="GO" id="GO:0005886">
    <property type="term" value="C:plasma membrane"/>
    <property type="evidence" value="ECO:0007669"/>
    <property type="project" value="TreeGrafter"/>
</dbReference>
<proteinExistence type="inferred from homology"/>
<dbReference type="VEuPathDB" id="TriTrypDB:TM35_000791140"/>
<sequence>MSSNADGVLSLVELVFRQRHEEVLACESVAVIGRGTSGQGQKQRMIALCRPFGAAASASPSSPSSSVSQTTLNVLRVESDRVIKVKLVFVVARLVDVSHDGNFDATFNFGSSGMISVAFESHIQREMFVAAVRRVQRDLQPLQISLAQSGPGPAVQAFLTDAVGAAADADAAARVKGLRRARHRALSGEDERRLQAFLGPNGFDDVRSTELRLLARQKEAELAAVAVLLTSGSAWEGVRCRIADIITDMEELEGRIAQYSRHILSKKDQLQRIEHQNNKLQRKQRNLEKLHEHLEEFCGQLSLPKQTSALLLRLRSTRDEDLVSFFAEGNNAQILSDAMKHMRTLLHNTKLSTDFPIAAVAERRAFFTEQRRMIAHRSKAYILATISKHEEAYLADRNRYSGKGRVVWRMHTELMGQLMSIRDMITALAHIDLEGYIAVLRRYRVSMQRVYALEVHRFFKYLRELVKKVGSRGPFLLGVRDSPDDMLATHVETMGGTGARSRSGSVAGGAASTNLWGGSLRSSPDPSLAQTPRGRSNSIAQSNNSKYNDEVVSVELPCCQDESLRLYDRSSVHVGTPSASSAFSLTSGFAGKKNGELRPDLALAIAIETTFTIVLQEEEIMRQCFGLAEKERVNVDNSIEGSTVLNSTALTIGERDASELLGESLLELFGGDKLVQFSSAATNSTSQLQGNETEFSGSKVTAIDDADRNSVNILRRAQQRCFLQQQLLGFAEYCGEKCDRLYAVPVIVMVKAYLREGTRTAASSFCLVMLQALERLVASIISRSIAEQTASIAACRRRYLLHPAGMLSCFTKLPVFVQRMEVIHDALPPAICSRNDYASIALSFVDQSFEALNYITNLVGQDTRRDLKLSITETIAMRAIKLLDGVDNKSAKRGFIQQYRHHAFFCAFYTSLQPTNCYAVDLLRERNESSELLRDRYEEVYLTRVVLVKDFTEFGSFVLVAEDLVRVHSREELRHHNALSVEAVRRVLRSLPREMRNGIPSSSKRMKKHFLRDVAGKQEESFHCTLLQRLWQHFGILLLQKIDFLEALLRWPMYEGIEMSVTRNEVSALLQEV</sequence>
<reference evidence="9 10" key="1">
    <citation type="submission" date="2017-03" db="EMBL/GenBank/DDBJ databases">
        <title>An alternative strategy for trypanosome survival in the mammalian bloodstream revealed through genome and transcriptome analysis of the ubiquitous bovine parasite Trypanosoma (Megatrypanum) theileri.</title>
        <authorList>
            <person name="Kelly S."/>
            <person name="Ivens A."/>
            <person name="Mott A."/>
            <person name="O'Neill E."/>
            <person name="Emms D."/>
            <person name="Macleod O."/>
            <person name="Voorheis P."/>
            <person name="Matthews J."/>
            <person name="Matthews K."/>
            <person name="Carrington M."/>
        </authorList>
    </citation>
    <scope>NUCLEOTIDE SEQUENCE [LARGE SCALE GENOMIC DNA]</scope>
    <source>
        <strain evidence="9">Edinburgh</strain>
    </source>
</reference>
<accession>A0A1X0NGH6</accession>
<feature type="domain" description="Exocyst complex component Sec3 coiled-coil" evidence="7">
    <location>
        <begin position="208"/>
        <end position="340"/>
    </location>
</feature>
<keyword evidence="4 5" id="KW-0175">Coiled coil</keyword>
<organism evidence="9 10">
    <name type="scientific">Trypanosoma theileri</name>
    <dbReference type="NCBI Taxonomy" id="67003"/>
    <lineage>
        <taxon>Eukaryota</taxon>
        <taxon>Discoba</taxon>
        <taxon>Euglenozoa</taxon>
        <taxon>Kinetoplastea</taxon>
        <taxon>Metakinetoplastina</taxon>
        <taxon>Trypanosomatida</taxon>
        <taxon>Trypanosomatidae</taxon>
        <taxon>Trypanosoma</taxon>
    </lineage>
</organism>
<keyword evidence="2" id="KW-0813">Transport</keyword>
<feature type="region of interest" description="Disordered" evidence="6">
    <location>
        <begin position="514"/>
        <end position="546"/>
    </location>
</feature>
<keyword evidence="3" id="KW-0268">Exocytosis</keyword>
<dbReference type="Pfam" id="PF09763">
    <property type="entry name" value="Sec3_CC"/>
    <property type="match status" value="1"/>
</dbReference>
<dbReference type="GO" id="GO:0000145">
    <property type="term" value="C:exocyst"/>
    <property type="evidence" value="ECO:0007669"/>
    <property type="project" value="InterPro"/>
</dbReference>
<dbReference type="Proteomes" id="UP000192257">
    <property type="component" value="Unassembled WGS sequence"/>
</dbReference>
<gene>
    <name evidence="9" type="ORF">TM35_000791140</name>
</gene>
<evidence type="ECO:0000256" key="3">
    <source>
        <dbReference type="ARBA" id="ARBA00022483"/>
    </source>
</evidence>
<dbReference type="PANTHER" id="PTHR16092:SF14">
    <property type="entry name" value="EXOCYST COMPLEX COMPONENT 1 ISOFORM X1"/>
    <property type="match status" value="1"/>
</dbReference>
<dbReference type="GO" id="GO:0006893">
    <property type="term" value="P:Golgi to plasma membrane transport"/>
    <property type="evidence" value="ECO:0007669"/>
    <property type="project" value="TreeGrafter"/>
</dbReference>
<evidence type="ECO:0000313" key="9">
    <source>
        <dbReference type="EMBL" id="ORC82988.1"/>
    </source>
</evidence>
<dbReference type="AlphaFoldDB" id="A0A1X0NGH6"/>
<evidence type="ECO:0000256" key="4">
    <source>
        <dbReference type="ARBA" id="ARBA00023054"/>
    </source>
</evidence>
<comment type="similarity">
    <text evidence="1">Belongs to the SEC3 family.</text>
</comment>
<evidence type="ECO:0000256" key="2">
    <source>
        <dbReference type="ARBA" id="ARBA00022448"/>
    </source>
</evidence>
<evidence type="ECO:0000259" key="8">
    <source>
        <dbReference type="Pfam" id="PF20654"/>
    </source>
</evidence>
<evidence type="ECO:0000259" key="7">
    <source>
        <dbReference type="Pfam" id="PF09763"/>
    </source>
</evidence>
<comment type="caution">
    <text evidence="9">The sequence shown here is derived from an EMBL/GenBank/DDBJ whole genome shotgun (WGS) entry which is preliminary data.</text>
</comment>
<dbReference type="PANTHER" id="PTHR16092">
    <property type="entry name" value="SEC3/SYNTAXIN-RELATED"/>
    <property type="match status" value="1"/>
</dbReference>
<feature type="coiled-coil region" evidence="5">
    <location>
        <begin position="242"/>
        <end position="300"/>
    </location>
</feature>
<dbReference type="OrthoDB" id="276486at2759"/>
<name>A0A1X0NGH6_9TRYP</name>
<dbReference type="EMBL" id="NBCO01000079">
    <property type="protein sequence ID" value="ORC82988.1"/>
    <property type="molecule type" value="Genomic_DNA"/>
</dbReference>
<dbReference type="GO" id="GO:0005546">
    <property type="term" value="F:phosphatidylinositol-4,5-bisphosphate binding"/>
    <property type="evidence" value="ECO:0007669"/>
    <property type="project" value="TreeGrafter"/>
</dbReference>
<dbReference type="RefSeq" id="XP_028877355.1">
    <property type="nucleotide sequence ID" value="XM_029031361.1"/>
</dbReference>
<dbReference type="InterPro" id="IPR048628">
    <property type="entry name" value="Sec3_C"/>
</dbReference>
<keyword evidence="10" id="KW-1185">Reference proteome</keyword>
<dbReference type="GeneID" id="39991141"/>
<evidence type="ECO:0000313" key="10">
    <source>
        <dbReference type="Proteomes" id="UP000192257"/>
    </source>
</evidence>
<feature type="domain" description="Exocyst complex component Sec3 C-terminal" evidence="8">
    <location>
        <begin position="738"/>
        <end position="1033"/>
    </location>
</feature>